<dbReference type="KEGG" id="pory:EJA05_24035"/>
<dbReference type="AlphaFoldDB" id="A0A3Q8U3S8"/>
<organism evidence="3 4">
    <name type="scientific">Pseudomonas entomophila</name>
    <dbReference type="NCBI Taxonomy" id="312306"/>
    <lineage>
        <taxon>Bacteria</taxon>
        <taxon>Pseudomonadati</taxon>
        <taxon>Pseudomonadota</taxon>
        <taxon>Gammaproteobacteria</taxon>
        <taxon>Pseudomonadales</taxon>
        <taxon>Pseudomonadaceae</taxon>
        <taxon>Pseudomonas</taxon>
    </lineage>
</organism>
<dbReference type="InterPro" id="IPR002347">
    <property type="entry name" value="SDR_fam"/>
</dbReference>
<dbReference type="Proteomes" id="UP000268230">
    <property type="component" value="Chromosome"/>
</dbReference>
<name>A0A3Q8U3S8_9PSED</name>
<comment type="similarity">
    <text evidence="1">Belongs to the short-chain dehydrogenases/reductases (SDR) family.</text>
</comment>
<dbReference type="InterPro" id="IPR036291">
    <property type="entry name" value="NAD(P)-bd_dom_sf"/>
</dbReference>
<evidence type="ECO:0000256" key="1">
    <source>
        <dbReference type="ARBA" id="ARBA00006484"/>
    </source>
</evidence>
<dbReference type="OrthoDB" id="335726at2"/>
<protein>
    <submittedName>
        <fullName evidence="3">SDR family NAD(P)-dependent oxidoreductase</fullName>
    </submittedName>
</protein>
<dbReference type="CDD" id="cd05233">
    <property type="entry name" value="SDR_c"/>
    <property type="match status" value="1"/>
</dbReference>
<dbReference type="Gene3D" id="3.40.50.720">
    <property type="entry name" value="NAD(P)-binding Rossmann-like Domain"/>
    <property type="match status" value="1"/>
</dbReference>
<dbReference type="Pfam" id="PF00106">
    <property type="entry name" value="adh_short"/>
    <property type="match status" value="1"/>
</dbReference>
<evidence type="ECO:0000256" key="2">
    <source>
        <dbReference type="ARBA" id="ARBA00023002"/>
    </source>
</evidence>
<evidence type="ECO:0000313" key="3">
    <source>
        <dbReference type="EMBL" id="AZL70613.1"/>
    </source>
</evidence>
<dbReference type="PANTHER" id="PTHR44196:SF1">
    <property type="entry name" value="DEHYDROGENASE_REDUCTASE SDR FAMILY MEMBER 7B"/>
    <property type="match status" value="1"/>
</dbReference>
<proteinExistence type="inferred from homology"/>
<gene>
    <name evidence="3" type="ORF">EJA05_24035</name>
</gene>
<dbReference type="SUPFAM" id="SSF51735">
    <property type="entry name" value="NAD(P)-binding Rossmann-fold domains"/>
    <property type="match status" value="1"/>
</dbReference>
<dbReference type="PANTHER" id="PTHR44196">
    <property type="entry name" value="DEHYDROGENASE/REDUCTASE SDR FAMILY MEMBER 7B"/>
    <property type="match status" value="1"/>
</dbReference>
<evidence type="ECO:0000313" key="4">
    <source>
        <dbReference type="Proteomes" id="UP000268230"/>
    </source>
</evidence>
<dbReference type="EMBL" id="CP034338">
    <property type="protein sequence ID" value="AZL70613.1"/>
    <property type="molecule type" value="Genomic_DNA"/>
</dbReference>
<dbReference type="PRINTS" id="PR00081">
    <property type="entry name" value="GDHRDH"/>
</dbReference>
<sequence length="228" mass="24654">MSTTRSFWVTGATNGLGLALVERLLDLGQRVAASSRDCEQLQTLSEQVLCLPGQLQEVGQADTASQQLQARWGALDTLIINAGSCDYLADDVASTDLFEMIVASNLRAAEHCLAAALPLLAKGDKPQVMVILSRYSASQLYEPNQPPSGLNSLPRWLRNQRATLKTLGVDLTVVAPQSLKTPVTLAQAIPELWTAQTAANELLARLDQRQPELVLEALSLNSLWPLPS</sequence>
<accession>A0A3Q8U3S8</accession>
<keyword evidence="2" id="KW-0560">Oxidoreductase</keyword>
<dbReference type="GO" id="GO:0016491">
    <property type="term" value="F:oxidoreductase activity"/>
    <property type="evidence" value="ECO:0007669"/>
    <property type="project" value="UniProtKB-KW"/>
</dbReference>
<reference evidence="3 4" key="1">
    <citation type="submission" date="2018-12" db="EMBL/GenBank/DDBJ databases">
        <authorList>
            <person name="Li S."/>
            <person name="Yang R."/>
            <person name="Chen G."/>
            <person name="Zou L."/>
            <person name="Zhang C."/>
            <person name="Chen Y."/>
            <person name="Liu Z."/>
            <person name="Li Y."/>
            <person name="Yan Y."/>
            <person name="Huang M."/>
            <person name="Chen T."/>
        </authorList>
    </citation>
    <scope>NUCLEOTIDE SEQUENCE [LARGE SCALE GENOMIC DNA]</scope>
    <source>
        <strain evidence="3 4">1257</strain>
    </source>
</reference>
<dbReference type="GO" id="GO:0016020">
    <property type="term" value="C:membrane"/>
    <property type="evidence" value="ECO:0007669"/>
    <property type="project" value="TreeGrafter"/>
</dbReference>